<dbReference type="Proteomes" id="UP000256645">
    <property type="component" value="Unassembled WGS sequence"/>
</dbReference>
<reference evidence="3 4" key="1">
    <citation type="journal article" date="2018" name="IMA Fungus">
        <title>IMA Genome-F 9: Draft genome sequence of Annulohypoxylon stygium, Aspergillus mulundensis, Berkeleyomyces basicola (syn. Thielaviopsis basicola), Ceratocystis smalleyi, two Cercospora beticola strains, Coleophoma cylindrospora, Fusarium fracticaudum, Phialophora cf. hyalina, and Morchella septimelata.</title>
        <authorList>
            <person name="Wingfield B.D."/>
            <person name="Bills G.F."/>
            <person name="Dong Y."/>
            <person name="Huang W."/>
            <person name="Nel W.J."/>
            <person name="Swalarsk-Parry B.S."/>
            <person name="Vaghefi N."/>
            <person name="Wilken P.M."/>
            <person name="An Z."/>
            <person name="de Beer Z.W."/>
            <person name="De Vos L."/>
            <person name="Chen L."/>
            <person name="Duong T.A."/>
            <person name="Gao Y."/>
            <person name="Hammerbacher A."/>
            <person name="Kikkert J.R."/>
            <person name="Li Y."/>
            <person name="Li H."/>
            <person name="Li K."/>
            <person name="Li Q."/>
            <person name="Liu X."/>
            <person name="Ma X."/>
            <person name="Naidoo K."/>
            <person name="Pethybridge S.J."/>
            <person name="Sun J."/>
            <person name="Steenkamp E.T."/>
            <person name="van der Nest M.A."/>
            <person name="van Wyk S."/>
            <person name="Wingfield M.J."/>
            <person name="Xiong C."/>
            <person name="Yue Q."/>
            <person name="Zhang X."/>
        </authorList>
    </citation>
    <scope>NUCLEOTIDE SEQUENCE [LARGE SCALE GENOMIC DNA]</scope>
    <source>
        <strain evidence="3 4">BP6252</strain>
    </source>
</reference>
<gene>
    <name evidence="3" type="ORF">BP6252_00709</name>
</gene>
<evidence type="ECO:0000256" key="1">
    <source>
        <dbReference type="SAM" id="MobiDB-lite"/>
    </source>
</evidence>
<feature type="domain" description="C2H2-type" evidence="2">
    <location>
        <begin position="138"/>
        <end position="165"/>
    </location>
</feature>
<evidence type="ECO:0000313" key="4">
    <source>
        <dbReference type="Proteomes" id="UP000256645"/>
    </source>
</evidence>
<dbReference type="SMART" id="SM00355">
    <property type="entry name" value="ZnF_C2H2"/>
    <property type="match status" value="4"/>
</dbReference>
<feature type="domain" description="C2H2-type" evidence="2">
    <location>
        <begin position="171"/>
        <end position="200"/>
    </location>
</feature>
<comment type="caution">
    <text evidence="3">The sequence shown here is derived from an EMBL/GenBank/DDBJ whole genome shotgun (WGS) entry which is preliminary data.</text>
</comment>
<evidence type="ECO:0000259" key="2">
    <source>
        <dbReference type="SMART" id="SM00355"/>
    </source>
</evidence>
<keyword evidence="4" id="KW-1185">Reference proteome</keyword>
<organism evidence="3 4">
    <name type="scientific">Coleophoma cylindrospora</name>
    <dbReference type="NCBI Taxonomy" id="1849047"/>
    <lineage>
        <taxon>Eukaryota</taxon>
        <taxon>Fungi</taxon>
        <taxon>Dikarya</taxon>
        <taxon>Ascomycota</taxon>
        <taxon>Pezizomycotina</taxon>
        <taxon>Leotiomycetes</taxon>
        <taxon>Helotiales</taxon>
        <taxon>Dermateaceae</taxon>
        <taxon>Coleophoma</taxon>
    </lineage>
</organism>
<protein>
    <recommendedName>
        <fullName evidence="2">C2H2-type domain-containing protein</fullName>
    </recommendedName>
</protein>
<feature type="domain" description="C2H2-type" evidence="2">
    <location>
        <begin position="71"/>
        <end position="95"/>
    </location>
</feature>
<name>A0A3D8SQV7_9HELO</name>
<sequence>MLHDASAGQDGEMTDWMGEGDTDTGTVDQSEFVALFLSKTKSHAIATLPELQETNCTGSSTSAKCLRMKDQKCTWDGCSFFSPIEATLREHLAEHGASVKLLLAFPGKCLWHGCTSKASFQNANAYDHHLLNIHTDPLTCEEHGCTHKKPFRNKHDLGRHVATKHSQVRKYSCPYKSCEAEEKDFARKDKLYLHIKNTEHINDAFCPSHHCRLDQMQHAKPFETRVDILRHFNQNHGEQLHGRPQFRCALGACSQYSYHWGYFALEGHLTECHNIGSGRAWEISSNLGKQGKYVFEAGDINNLLFFDGTSPKDVQWHDCNLCAQYN</sequence>
<dbReference type="STRING" id="1849047.A0A3D8SQV7"/>
<dbReference type="OrthoDB" id="2687452at2759"/>
<feature type="domain" description="C2H2-type" evidence="2">
    <location>
        <begin position="107"/>
        <end position="134"/>
    </location>
</feature>
<accession>A0A3D8SQV7</accession>
<feature type="region of interest" description="Disordered" evidence="1">
    <location>
        <begin position="1"/>
        <end position="22"/>
    </location>
</feature>
<dbReference type="AlphaFoldDB" id="A0A3D8SQV7"/>
<proteinExistence type="predicted"/>
<dbReference type="InterPro" id="IPR013087">
    <property type="entry name" value="Znf_C2H2_type"/>
</dbReference>
<dbReference type="EMBL" id="PDLM01000001">
    <property type="protein sequence ID" value="RDW88677.1"/>
    <property type="molecule type" value="Genomic_DNA"/>
</dbReference>
<evidence type="ECO:0000313" key="3">
    <source>
        <dbReference type="EMBL" id="RDW88677.1"/>
    </source>
</evidence>